<dbReference type="InterPro" id="IPR039733">
    <property type="entry name" value="NTAQ1"/>
</dbReference>
<evidence type="ECO:0000259" key="8">
    <source>
        <dbReference type="Pfam" id="PF09764"/>
    </source>
</evidence>
<protein>
    <recommendedName>
        <fullName evidence="4">Protein N-terminal glutamine amidohydrolase</fullName>
        <ecNumber evidence="3">3.5.1.122</ecNumber>
    </recommendedName>
    <alternativeName>
        <fullName evidence="6">Protein NH2-terminal glutamine deamidase</fullName>
    </alternativeName>
</protein>
<keyword evidence="10" id="KW-1185">Reference proteome</keyword>
<feature type="domain" description="Protein N-terminal glutamine amidohydrolase alpha beta roll" evidence="8">
    <location>
        <begin position="19"/>
        <end position="215"/>
    </location>
</feature>
<dbReference type="EC" id="3.5.1.122" evidence="3"/>
<evidence type="ECO:0000256" key="4">
    <source>
        <dbReference type="ARBA" id="ARBA00021247"/>
    </source>
</evidence>
<evidence type="ECO:0000313" key="10">
    <source>
        <dbReference type="Proteomes" id="UP001151760"/>
    </source>
</evidence>
<dbReference type="PANTHER" id="PTHR13035:SF0">
    <property type="entry name" value="PROTEIN N-TERMINAL GLUTAMINE AMIDOHYDROLASE"/>
    <property type="match status" value="1"/>
</dbReference>
<comment type="catalytic activity">
    <reaction evidence="7">
        <text>N-terminal L-glutaminyl-[protein] + H2O = N-terminal L-glutamyl-[protein] + NH4(+)</text>
        <dbReference type="Rhea" id="RHEA:50680"/>
        <dbReference type="Rhea" id="RHEA-COMP:12668"/>
        <dbReference type="Rhea" id="RHEA-COMP:12777"/>
        <dbReference type="ChEBI" id="CHEBI:15377"/>
        <dbReference type="ChEBI" id="CHEBI:28938"/>
        <dbReference type="ChEBI" id="CHEBI:64721"/>
        <dbReference type="ChEBI" id="CHEBI:64722"/>
        <dbReference type="EC" id="3.5.1.122"/>
    </reaction>
</comment>
<evidence type="ECO:0000256" key="1">
    <source>
        <dbReference type="ARBA" id="ARBA00008985"/>
    </source>
</evidence>
<dbReference type="Gene3D" id="3.10.620.10">
    <property type="entry name" value="Protein N-terminal glutamine amidohydrolase, alpha beta roll"/>
    <property type="match status" value="1"/>
</dbReference>
<evidence type="ECO:0000313" key="9">
    <source>
        <dbReference type="EMBL" id="GJS72653.1"/>
    </source>
</evidence>
<evidence type="ECO:0000256" key="2">
    <source>
        <dbReference type="ARBA" id="ARBA00011245"/>
    </source>
</evidence>
<evidence type="ECO:0000256" key="6">
    <source>
        <dbReference type="ARBA" id="ARBA00029677"/>
    </source>
</evidence>
<dbReference type="InterPro" id="IPR023128">
    <property type="entry name" value="Prot_N_Gln_amidohydro_ab_roll"/>
</dbReference>
<name>A0ABQ4Y695_9ASTR</name>
<comment type="caution">
    <text evidence="9">The sequence shown here is derived from an EMBL/GenBank/DDBJ whole genome shotgun (WGS) entry which is preliminary data.</text>
</comment>
<dbReference type="Pfam" id="PF09764">
    <property type="entry name" value="Nt_Gln_amidase"/>
    <property type="match status" value="1"/>
</dbReference>
<evidence type="ECO:0000256" key="7">
    <source>
        <dbReference type="ARBA" id="ARBA00048768"/>
    </source>
</evidence>
<accession>A0ABQ4Y695</accession>
<dbReference type="InterPro" id="IPR037132">
    <property type="entry name" value="N_Gln_amidohydro_ab_roll_sf"/>
</dbReference>
<evidence type="ECO:0000256" key="3">
    <source>
        <dbReference type="ARBA" id="ARBA00012718"/>
    </source>
</evidence>
<evidence type="ECO:0000256" key="5">
    <source>
        <dbReference type="ARBA" id="ARBA00022801"/>
    </source>
</evidence>
<organism evidence="9 10">
    <name type="scientific">Tanacetum coccineum</name>
    <dbReference type="NCBI Taxonomy" id="301880"/>
    <lineage>
        <taxon>Eukaryota</taxon>
        <taxon>Viridiplantae</taxon>
        <taxon>Streptophyta</taxon>
        <taxon>Embryophyta</taxon>
        <taxon>Tracheophyta</taxon>
        <taxon>Spermatophyta</taxon>
        <taxon>Magnoliopsida</taxon>
        <taxon>eudicotyledons</taxon>
        <taxon>Gunneridae</taxon>
        <taxon>Pentapetalae</taxon>
        <taxon>asterids</taxon>
        <taxon>campanulids</taxon>
        <taxon>Asterales</taxon>
        <taxon>Asteraceae</taxon>
        <taxon>Asteroideae</taxon>
        <taxon>Anthemideae</taxon>
        <taxon>Anthemidinae</taxon>
        <taxon>Tanacetum</taxon>
    </lineage>
</organism>
<proteinExistence type="inferred from homology"/>
<reference evidence="9" key="1">
    <citation type="journal article" date="2022" name="Int. J. Mol. Sci.">
        <title>Draft Genome of Tanacetum Coccineum: Genomic Comparison of Closely Related Tanacetum-Family Plants.</title>
        <authorList>
            <person name="Yamashiro T."/>
            <person name="Shiraishi A."/>
            <person name="Nakayama K."/>
            <person name="Satake H."/>
        </authorList>
    </citation>
    <scope>NUCLEOTIDE SEQUENCE</scope>
</reference>
<comment type="similarity">
    <text evidence="1">Belongs to the NTAQ1 family.</text>
</comment>
<reference evidence="9" key="2">
    <citation type="submission" date="2022-01" db="EMBL/GenBank/DDBJ databases">
        <authorList>
            <person name="Yamashiro T."/>
            <person name="Shiraishi A."/>
            <person name="Satake H."/>
            <person name="Nakayama K."/>
        </authorList>
    </citation>
    <scope>NUCLEOTIDE SEQUENCE</scope>
</reference>
<dbReference type="EMBL" id="BQNB010010095">
    <property type="protein sequence ID" value="GJS72653.1"/>
    <property type="molecule type" value="Genomic_DNA"/>
</dbReference>
<sequence length="341" mass="38648">MASILDQDSTPINVSHFHHTPSYCEENVYLLCKKLSEDGVADVCDLFVVFISNESKHIPMWHQKASHRSDGIVLWDYHVICIQRRKEGKSEDLVWDLDSTLPFPSTLSSYVSESIRPSFELFSEFQRVFRVVHAPVFLRHFASDRRHMKDSEGNWTSPPPEHKVIVAEDGTVHNLNQYMDMSTKDVLKDIEKDSIGGVFTEQLGVLVGENQLEHFFSCISRHLISGYVAISVKLTDRFIWGSSSLGYPLVDKEDTGCVHPYLFESAGALQFPHSDCAYTFEKIRTLPAIRTFHSDSFRSLLSILMFDDNRTSLCFLSSGSEIQASMLGFKGNNTGINLIIP</sequence>
<gene>
    <name evidence="9" type="ORF">Tco_0705494</name>
</gene>
<comment type="subunit">
    <text evidence="2">Monomer.</text>
</comment>
<keyword evidence="5" id="KW-0378">Hydrolase</keyword>
<dbReference type="PANTHER" id="PTHR13035">
    <property type="entry name" value="PROTEIN N-TERMINAL GLUTAMINE AMIDOHYDROLASE"/>
    <property type="match status" value="1"/>
</dbReference>
<dbReference type="Proteomes" id="UP001151760">
    <property type="component" value="Unassembled WGS sequence"/>
</dbReference>